<dbReference type="SUPFAM" id="SSF55729">
    <property type="entry name" value="Acyl-CoA N-acyltransferases (Nat)"/>
    <property type="match status" value="1"/>
</dbReference>
<dbReference type="InterPro" id="IPR038740">
    <property type="entry name" value="BioF2-like_GNAT_dom"/>
</dbReference>
<dbReference type="EMBL" id="FNHG01000002">
    <property type="protein sequence ID" value="SDL84031.1"/>
    <property type="molecule type" value="Genomic_DNA"/>
</dbReference>
<evidence type="ECO:0000313" key="2">
    <source>
        <dbReference type="EMBL" id="SDL84031.1"/>
    </source>
</evidence>
<name>A0A1G9NCI8_9PROT</name>
<dbReference type="RefSeq" id="WP_091766655.1">
    <property type="nucleotide sequence ID" value="NZ_FNHG01000002.1"/>
</dbReference>
<evidence type="ECO:0000259" key="1">
    <source>
        <dbReference type="Pfam" id="PF13480"/>
    </source>
</evidence>
<proteinExistence type="predicted"/>
<evidence type="ECO:0000313" key="3">
    <source>
        <dbReference type="Proteomes" id="UP000199759"/>
    </source>
</evidence>
<accession>A0A1G9NCI8</accession>
<dbReference type="Proteomes" id="UP000199759">
    <property type="component" value="Unassembled WGS sequence"/>
</dbReference>
<dbReference type="InterPro" id="IPR016181">
    <property type="entry name" value="Acyl_CoA_acyltransferase"/>
</dbReference>
<dbReference type="Pfam" id="PF13480">
    <property type="entry name" value="Acetyltransf_6"/>
    <property type="match status" value="1"/>
</dbReference>
<dbReference type="GO" id="GO:0016740">
    <property type="term" value="F:transferase activity"/>
    <property type="evidence" value="ECO:0007669"/>
    <property type="project" value="UniProtKB-KW"/>
</dbReference>
<keyword evidence="3" id="KW-1185">Reference proteome</keyword>
<protein>
    <submittedName>
        <fullName evidence="2">Acetyltransferase involved in cellulose biosynthesis, CelD/BcsL family</fullName>
    </submittedName>
</protein>
<dbReference type="STRING" id="144026.SAMN04488568_102294"/>
<dbReference type="AlphaFoldDB" id="A0A1G9NCI8"/>
<organism evidence="2 3">
    <name type="scientific">Maricaulis salignorans</name>
    <dbReference type="NCBI Taxonomy" id="144026"/>
    <lineage>
        <taxon>Bacteria</taxon>
        <taxon>Pseudomonadati</taxon>
        <taxon>Pseudomonadota</taxon>
        <taxon>Alphaproteobacteria</taxon>
        <taxon>Maricaulales</taxon>
        <taxon>Maricaulaceae</taxon>
        <taxon>Maricaulis</taxon>
    </lineage>
</organism>
<dbReference type="OrthoDB" id="4700839at2"/>
<reference evidence="2 3" key="1">
    <citation type="submission" date="2016-10" db="EMBL/GenBank/DDBJ databases">
        <authorList>
            <person name="de Groot N.N."/>
        </authorList>
    </citation>
    <scope>NUCLEOTIDE SEQUENCE [LARGE SCALE GENOMIC DNA]</scope>
    <source>
        <strain evidence="2 3">DSM 16077</strain>
    </source>
</reference>
<gene>
    <name evidence="2" type="ORF">SAMN04488568_102294</name>
</gene>
<keyword evidence="2" id="KW-0808">Transferase</keyword>
<feature type="domain" description="BioF2-like acetyltransferase" evidence="1">
    <location>
        <begin position="154"/>
        <end position="296"/>
    </location>
</feature>
<sequence length="372" mass="41023">MHVRIVSIGDIDEAMVSRWNAWVSPGGRLVSPYLRFEFTRCIASVRDDVRIAIFEDAGEIIGFFPHHAAREGVVRPIGAPMSDYQGVIAAPGRRFDLRAVLGTARGSALVFDNWYGPLADQASQMRDIDGSTIVDLAGGADAYFAARKTEFPSHFRKTARLQRNAERDHGPVRVQLGDPDGRLFDALCTWKQTQYRATGKLDVFAIDWVQAALSDLRQGEGSEFGGMTAALWFGDRLAAVEFGLVAGEVYHSWFPAYDPELAKYSPGLLLMQGIFRQAGERGIERVDLGAGSAHYKTYYRSYDVPLGQGRVLGRGLAALGIRSWEMTELAARIMPGKLGEIPARLRRRWAQASAFESGLPPRLASMARALTL</sequence>